<name>A0A3N4LZT8_9PEZI</name>
<dbReference type="GO" id="GO:0005385">
    <property type="term" value="F:zinc ion transmembrane transporter activity"/>
    <property type="evidence" value="ECO:0007669"/>
    <property type="project" value="TreeGrafter"/>
</dbReference>
<dbReference type="InterPro" id="IPR003689">
    <property type="entry name" value="ZIP"/>
</dbReference>
<feature type="transmembrane region" description="Helical" evidence="6">
    <location>
        <begin position="143"/>
        <end position="168"/>
    </location>
</feature>
<keyword evidence="8" id="KW-1185">Reference proteome</keyword>
<dbReference type="AlphaFoldDB" id="A0A3N4LZT8"/>
<feature type="compositionally biased region" description="Low complexity" evidence="5">
    <location>
        <begin position="222"/>
        <end position="232"/>
    </location>
</feature>
<gene>
    <name evidence="7" type="ORF">L211DRAFT_780444</name>
</gene>
<dbReference type="STRING" id="1051890.A0A3N4LZT8"/>
<dbReference type="PANTHER" id="PTHR11040">
    <property type="entry name" value="ZINC/IRON TRANSPORTER"/>
    <property type="match status" value="1"/>
</dbReference>
<dbReference type="FunCoup" id="A0A3N4LZT8">
    <property type="interactions" value="507"/>
</dbReference>
<feature type="transmembrane region" description="Helical" evidence="6">
    <location>
        <begin position="68"/>
        <end position="90"/>
    </location>
</feature>
<keyword evidence="2 6" id="KW-0812">Transmembrane</keyword>
<dbReference type="GO" id="GO:0005886">
    <property type="term" value="C:plasma membrane"/>
    <property type="evidence" value="ECO:0007669"/>
    <property type="project" value="TreeGrafter"/>
</dbReference>
<proteinExistence type="predicted"/>
<dbReference type="PANTHER" id="PTHR11040:SF60">
    <property type="entry name" value="FAMILY ZINC TRANSPORTER, PUTATIVE (AFU_ORTHOLOGUE AFUA_8G04010)-RELATED"/>
    <property type="match status" value="1"/>
</dbReference>
<protein>
    <submittedName>
        <fullName evidence="7">Zinc/iron permease</fullName>
    </submittedName>
</protein>
<evidence type="ECO:0000313" key="8">
    <source>
        <dbReference type="Proteomes" id="UP000267821"/>
    </source>
</evidence>
<dbReference type="InParanoid" id="A0A3N4LZT8"/>
<feature type="transmembrane region" description="Helical" evidence="6">
    <location>
        <begin position="315"/>
        <end position="335"/>
    </location>
</feature>
<evidence type="ECO:0000256" key="3">
    <source>
        <dbReference type="ARBA" id="ARBA00022989"/>
    </source>
</evidence>
<evidence type="ECO:0000256" key="6">
    <source>
        <dbReference type="SAM" id="Phobius"/>
    </source>
</evidence>
<evidence type="ECO:0000256" key="2">
    <source>
        <dbReference type="ARBA" id="ARBA00022692"/>
    </source>
</evidence>
<organism evidence="7 8">
    <name type="scientific">Terfezia boudieri ATCC MYA-4762</name>
    <dbReference type="NCBI Taxonomy" id="1051890"/>
    <lineage>
        <taxon>Eukaryota</taxon>
        <taxon>Fungi</taxon>
        <taxon>Dikarya</taxon>
        <taxon>Ascomycota</taxon>
        <taxon>Pezizomycotina</taxon>
        <taxon>Pezizomycetes</taxon>
        <taxon>Pezizales</taxon>
        <taxon>Pezizaceae</taxon>
        <taxon>Terfezia</taxon>
    </lineage>
</organism>
<dbReference type="Pfam" id="PF02535">
    <property type="entry name" value="Zip"/>
    <property type="match status" value="1"/>
</dbReference>
<feature type="region of interest" description="Disordered" evidence="5">
    <location>
        <begin position="200"/>
        <end position="233"/>
    </location>
</feature>
<feature type="transmembrane region" description="Helical" evidence="6">
    <location>
        <begin position="347"/>
        <end position="370"/>
    </location>
</feature>
<reference evidence="7 8" key="1">
    <citation type="journal article" date="2018" name="Nat. Ecol. Evol.">
        <title>Pezizomycetes genomes reveal the molecular basis of ectomycorrhizal truffle lifestyle.</title>
        <authorList>
            <person name="Murat C."/>
            <person name="Payen T."/>
            <person name="Noel B."/>
            <person name="Kuo A."/>
            <person name="Morin E."/>
            <person name="Chen J."/>
            <person name="Kohler A."/>
            <person name="Krizsan K."/>
            <person name="Balestrini R."/>
            <person name="Da Silva C."/>
            <person name="Montanini B."/>
            <person name="Hainaut M."/>
            <person name="Levati E."/>
            <person name="Barry K.W."/>
            <person name="Belfiori B."/>
            <person name="Cichocki N."/>
            <person name="Clum A."/>
            <person name="Dockter R.B."/>
            <person name="Fauchery L."/>
            <person name="Guy J."/>
            <person name="Iotti M."/>
            <person name="Le Tacon F."/>
            <person name="Lindquist E.A."/>
            <person name="Lipzen A."/>
            <person name="Malagnac F."/>
            <person name="Mello A."/>
            <person name="Molinier V."/>
            <person name="Miyauchi S."/>
            <person name="Poulain J."/>
            <person name="Riccioni C."/>
            <person name="Rubini A."/>
            <person name="Sitrit Y."/>
            <person name="Splivallo R."/>
            <person name="Traeger S."/>
            <person name="Wang M."/>
            <person name="Zifcakova L."/>
            <person name="Wipf D."/>
            <person name="Zambonelli A."/>
            <person name="Paolocci F."/>
            <person name="Nowrousian M."/>
            <person name="Ottonello S."/>
            <person name="Baldrian P."/>
            <person name="Spatafora J.W."/>
            <person name="Henrissat B."/>
            <person name="Nagy L.G."/>
            <person name="Aury J.M."/>
            <person name="Wincker P."/>
            <person name="Grigoriev I.V."/>
            <person name="Bonfante P."/>
            <person name="Martin F.M."/>
        </authorList>
    </citation>
    <scope>NUCLEOTIDE SEQUENCE [LARGE SCALE GENOMIC DNA]</scope>
    <source>
        <strain evidence="7 8">ATCC MYA-4762</strain>
    </source>
</reference>
<accession>A0A3N4LZT8</accession>
<dbReference type="OrthoDB" id="448280at2759"/>
<dbReference type="Proteomes" id="UP000267821">
    <property type="component" value="Unassembled WGS sequence"/>
</dbReference>
<feature type="transmembrane region" description="Helical" evidence="6">
    <location>
        <begin position="102"/>
        <end position="123"/>
    </location>
</feature>
<comment type="subcellular location">
    <subcellularLocation>
        <location evidence="1">Membrane</location>
        <topology evidence="1">Multi-pass membrane protein</topology>
    </subcellularLocation>
</comment>
<keyword evidence="3 6" id="KW-1133">Transmembrane helix</keyword>
<feature type="transmembrane region" description="Helical" evidence="6">
    <location>
        <begin position="253"/>
        <end position="273"/>
    </location>
</feature>
<feature type="transmembrane region" description="Helical" evidence="6">
    <location>
        <begin position="391"/>
        <end position="408"/>
    </location>
</feature>
<sequence>MNCPTRDQLEGIRSPGTNVFLYDHWLTCETGDPHPDWNQNPPFLAPELTTRASLVCGGEKDGRYDLPLHVLALFIILVLSTLACSFPLMVKKFPWLKVPHHFLFLSRHFGTGVLIATAFVHLLPTAFTSLTDPCLPPFWNQSYPAMAGLISMCAVFLVVTIEMAFSSMNGEALGGKRRGSRHRRSGSIAEGLRSLESISRTRPIQPAHPPTGRRHGHIRTFSSASGQSSSGSIRPLRRKLTDAQQQQKNLLQVVLLEAGILFHSVFIGMALSVATGSNFIVLLIAISFHQTFEGLALGSRIAALRTFPSGSLRPWLMTIAYGTTTPVGQAIGLATRNLYDPQSQAGLLMVGVMNAISSGLLLFAGLVELLAEDFLSDESYVVLSGRRRVQAGLAVVAGAAGMAAVGAWA</sequence>
<evidence type="ECO:0000313" key="7">
    <source>
        <dbReference type="EMBL" id="RPB27099.1"/>
    </source>
</evidence>
<evidence type="ECO:0000256" key="4">
    <source>
        <dbReference type="ARBA" id="ARBA00023136"/>
    </source>
</evidence>
<dbReference type="EMBL" id="ML121532">
    <property type="protein sequence ID" value="RPB27099.1"/>
    <property type="molecule type" value="Genomic_DNA"/>
</dbReference>
<keyword evidence="4 6" id="KW-0472">Membrane</keyword>
<evidence type="ECO:0000256" key="1">
    <source>
        <dbReference type="ARBA" id="ARBA00004141"/>
    </source>
</evidence>
<evidence type="ECO:0000256" key="5">
    <source>
        <dbReference type="SAM" id="MobiDB-lite"/>
    </source>
</evidence>
<feature type="transmembrane region" description="Helical" evidence="6">
    <location>
        <begin position="279"/>
        <end position="303"/>
    </location>
</feature>